<dbReference type="SMART" id="SM00054">
    <property type="entry name" value="EFh"/>
    <property type="match status" value="2"/>
</dbReference>
<name>A0A1I8J6W1_9PLAT</name>
<dbReference type="SUPFAM" id="SSF57889">
    <property type="entry name" value="Cysteine-rich domain"/>
    <property type="match status" value="1"/>
</dbReference>
<evidence type="ECO:0000256" key="8">
    <source>
        <dbReference type="SAM" id="MobiDB-lite"/>
    </source>
</evidence>
<keyword evidence="5" id="KW-0862">Zinc</keyword>
<keyword evidence="3" id="KW-0479">Metal-binding</keyword>
<evidence type="ECO:0000259" key="10">
    <source>
        <dbReference type="PROSITE" id="PS50081"/>
    </source>
</evidence>
<dbReference type="Pfam" id="PF00617">
    <property type="entry name" value="RasGEF"/>
    <property type="match status" value="1"/>
</dbReference>
<dbReference type="PROSITE" id="PS50081">
    <property type="entry name" value="ZF_DAG_PE_2"/>
    <property type="match status" value="1"/>
</dbReference>
<dbReference type="Proteomes" id="UP000095280">
    <property type="component" value="Unplaced"/>
</dbReference>
<dbReference type="Gene3D" id="3.30.60.20">
    <property type="match status" value="1"/>
</dbReference>
<evidence type="ECO:0000256" key="5">
    <source>
        <dbReference type="ARBA" id="ARBA00022833"/>
    </source>
</evidence>
<feature type="compositionally biased region" description="Gly residues" evidence="8">
    <location>
        <begin position="568"/>
        <end position="593"/>
    </location>
</feature>
<dbReference type="InterPro" id="IPR011992">
    <property type="entry name" value="EF-hand-dom_pair"/>
</dbReference>
<evidence type="ECO:0000256" key="6">
    <source>
        <dbReference type="ARBA" id="ARBA00022837"/>
    </source>
</evidence>
<dbReference type="Gene3D" id="1.10.238.10">
    <property type="entry name" value="EF-hand"/>
    <property type="match status" value="1"/>
</dbReference>
<dbReference type="InterPro" id="IPR000651">
    <property type="entry name" value="Ras-like_Gua-exchang_fac_N"/>
</dbReference>
<dbReference type="Pfam" id="PF00130">
    <property type="entry name" value="C1_1"/>
    <property type="match status" value="1"/>
</dbReference>
<feature type="domain" description="Phorbol-ester/DAG-type" evidence="10">
    <location>
        <begin position="507"/>
        <end position="557"/>
    </location>
</feature>
<dbReference type="InterPro" id="IPR023578">
    <property type="entry name" value="Ras_GEF_dom_sf"/>
</dbReference>
<dbReference type="PROSITE" id="PS50212">
    <property type="entry name" value="RASGEF_NTER"/>
    <property type="match status" value="1"/>
</dbReference>
<dbReference type="WBParaSite" id="maker-uti_cns_0045947-snap-gene-0.2-mRNA-1">
    <property type="protein sequence ID" value="maker-uti_cns_0045947-snap-gene-0.2-mRNA-1"/>
    <property type="gene ID" value="maker-uti_cns_0045947-snap-gene-0.2"/>
</dbReference>
<comment type="similarity">
    <text evidence="1">Belongs to the RASGRP family.</text>
</comment>
<dbReference type="CDD" id="cd00155">
    <property type="entry name" value="RasGEF"/>
    <property type="match status" value="1"/>
</dbReference>
<dbReference type="Gene3D" id="1.10.840.10">
    <property type="entry name" value="Ras guanine-nucleotide exchange factors catalytic domain"/>
    <property type="match status" value="1"/>
</dbReference>
<organism evidence="13 14">
    <name type="scientific">Macrostomum lignano</name>
    <dbReference type="NCBI Taxonomy" id="282301"/>
    <lineage>
        <taxon>Eukaryota</taxon>
        <taxon>Metazoa</taxon>
        <taxon>Spiralia</taxon>
        <taxon>Lophotrochozoa</taxon>
        <taxon>Platyhelminthes</taxon>
        <taxon>Rhabditophora</taxon>
        <taxon>Macrostomorpha</taxon>
        <taxon>Macrostomida</taxon>
        <taxon>Macrostomidae</taxon>
        <taxon>Macrostomum</taxon>
    </lineage>
</organism>
<dbReference type="GO" id="GO:0008270">
    <property type="term" value="F:zinc ion binding"/>
    <property type="evidence" value="ECO:0007669"/>
    <property type="project" value="UniProtKB-KW"/>
</dbReference>
<dbReference type="SUPFAM" id="SSF48366">
    <property type="entry name" value="Ras GEF"/>
    <property type="match status" value="1"/>
</dbReference>
<dbReference type="InterPro" id="IPR020454">
    <property type="entry name" value="DAG/PE-bd"/>
</dbReference>
<evidence type="ECO:0000256" key="3">
    <source>
        <dbReference type="ARBA" id="ARBA00022723"/>
    </source>
</evidence>
<keyword evidence="6" id="KW-0106">Calcium</keyword>
<dbReference type="Pfam" id="PF13202">
    <property type="entry name" value="EF-hand_5"/>
    <property type="match status" value="1"/>
</dbReference>
<dbReference type="GO" id="GO:0005509">
    <property type="term" value="F:calcium ion binding"/>
    <property type="evidence" value="ECO:0007669"/>
    <property type="project" value="InterPro"/>
</dbReference>
<keyword evidence="4" id="KW-0863">Zinc-finger</keyword>
<dbReference type="InterPro" id="IPR008937">
    <property type="entry name" value="Ras-like_GEF"/>
</dbReference>
<dbReference type="FunFam" id="1.10.840.10:FF:000003">
    <property type="entry name" value="Ras guanyl-releasing protein 3 isoform 1"/>
    <property type="match status" value="1"/>
</dbReference>
<dbReference type="SMART" id="SM00109">
    <property type="entry name" value="C1"/>
    <property type="match status" value="1"/>
</dbReference>
<dbReference type="InterPro" id="IPR046349">
    <property type="entry name" value="C1-like_sf"/>
</dbReference>
<evidence type="ECO:0000256" key="2">
    <source>
        <dbReference type="ARBA" id="ARBA00022658"/>
    </source>
</evidence>
<dbReference type="SUPFAM" id="SSF47473">
    <property type="entry name" value="EF-hand"/>
    <property type="match status" value="1"/>
</dbReference>
<sequence length="593" mass="66327">RHQKISGDLLLVDEPSKSPDGTNGVTVRGGTLVGLVEFGISCFDINGKDTRVDNQEFLCVFFLMHEWISDSLTVASTIISLCQSNRNTLRRGLLMIRFWINKYPEAFEANKSLAQLVESFFERVNARDLDDEAVNLGDCTSRRQWLRLDSLKKAKSSGAAVNSLVFHQLEAEQLAAQLTVLEFKAFSRIRLTDLKRYSTGESLRSSPSLERSVSLFNGLSQWVQCMILSKATPAERARVVAKFLEVAEELHRIRNYNTLMAVIGGLTHSSIARLSKTHACLSQRSQKMLIDFVELLASSNNFHTYRKEYADVPQDFKIPILAVHLKDLIQMSVALPDTVGDNDQMINWRKVSQLGLTVSVLRTAQRLLLPVEENQDLCNTLRLSLDCHYTEDDIYEVSLLREPRSLLSPSTPTKPVVFAQWVSGSKPPHPETLRRHICDMVEAVFKVYDHDRDDMISEKEFEEIAENFPFIDSFAVLDADNDGMISKTELNDYFIRANSHALKSSFKHDFHETSYFKPTFCDRCTGLLWGLIKQGWKCRGCGINVHKHCKDTVVMECRTRTSTTGQQSGSGSGGGAGGGGSQTRGGGGPGNAA</sequence>
<feature type="domain" description="Ras-GEF" evidence="9">
    <location>
        <begin position="170"/>
        <end position="404"/>
    </location>
</feature>
<dbReference type="InterPro" id="IPR002219">
    <property type="entry name" value="PKC_DAG/PE"/>
</dbReference>
<dbReference type="PROSITE" id="PS00479">
    <property type="entry name" value="ZF_DAG_PE_1"/>
    <property type="match status" value="1"/>
</dbReference>
<evidence type="ECO:0000313" key="13">
    <source>
        <dbReference type="Proteomes" id="UP000095280"/>
    </source>
</evidence>
<evidence type="ECO:0000313" key="14">
    <source>
        <dbReference type="WBParaSite" id="maker-uti_cns_0045947-snap-gene-0.2-mRNA-1"/>
    </source>
</evidence>
<protein>
    <submittedName>
        <fullName evidence="14">Ras guanyl-releasing protein 3</fullName>
    </submittedName>
</protein>
<dbReference type="InterPro" id="IPR036964">
    <property type="entry name" value="RASGEF_cat_dom_sf"/>
</dbReference>
<feature type="domain" description="EF-hand" evidence="12">
    <location>
        <begin position="436"/>
        <end position="471"/>
    </location>
</feature>
<dbReference type="AlphaFoldDB" id="A0A1I8J6W1"/>
<evidence type="ECO:0000259" key="11">
    <source>
        <dbReference type="PROSITE" id="PS50212"/>
    </source>
</evidence>
<feature type="region of interest" description="Disordered" evidence="8">
    <location>
        <begin position="562"/>
        <end position="593"/>
    </location>
</feature>
<dbReference type="InterPro" id="IPR001895">
    <property type="entry name" value="RASGEF_cat_dom"/>
</dbReference>
<dbReference type="PROSITE" id="PS50222">
    <property type="entry name" value="EF_HAND_2"/>
    <property type="match status" value="2"/>
</dbReference>
<dbReference type="InterPro" id="IPR018247">
    <property type="entry name" value="EF_Hand_1_Ca_BS"/>
</dbReference>
<feature type="domain" description="EF-hand" evidence="12">
    <location>
        <begin position="474"/>
        <end position="500"/>
    </location>
</feature>
<evidence type="ECO:0000259" key="9">
    <source>
        <dbReference type="PROSITE" id="PS50009"/>
    </source>
</evidence>
<dbReference type="PROSITE" id="PS00018">
    <property type="entry name" value="EF_HAND_1"/>
    <property type="match status" value="2"/>
</dbReference>
<dbReference type="PANTHER" id="PTHR23113">
    <property type="entry name" value="GUANINE NUCLEOTIDE EXCHANGE FACTOR"/>
    <property type="match status" value="1"/>
</dbReference>
<dbReference type="PRINTS" id="PR00008">
    <property type="entry name" value="DAGPEDOMAIN"/>
</dbReference>
<proteinExistence type="inferred from homology"/>
<dbReference type="GO" id="GO:0005085">
    <property type="term" value="F:guanyl-nucleotide exchange factor activity"/>
    <property type="evidence" value="ECO:0007669"/>
    <property type="project" value="UniProtKB-KW"/>
</dbReference>
<dbReference type="SMART" id="SM00147">
    <property type="entry name" value="RasGEF"/>
    <property type="match status" value="1"/>
</dbReference>
<reference evidence="14" key="1">
    <citation type="submission" date="2016-11" db="UniProtKB">
        <authorList>
            <consortium name="WormBaseParasite"/>
        </authorList>
    </citation>
    <scope>IDENTIFICATION</scope>
</reference>
<dbReference type="InterPro" id="IPR002048">
    <property type="entry name" value="EF_hand_dom"/>
</dbReference>
<keyword evidence="13" id="KW-1185">Reference proteome</keyword>
<feature type="domain" description="N-terminal Ras-GEF" evidence="11">
    <location>
        <begin position="23"/>
        <end position="144"/>
    </location>
</feature>
<evidence type="ECO:0000259" key="12">
    <source>
        <dbReference type="PROSITE" id="PS50222"/>
    </source>
</evidence>
<accession>A0A1I8J6W1</accession>
<dbReference type="GO" id="GO:0007265">
    <property type="term" value="P:Ras protein signal transduction"/>
    <property type="evidence" value="ECO:0007669"/>
    <property type="project" value="TreeGrafter"/>
</dbReference>
<dbReference type="CDD" id="cd20808">
    <property type="entry name" value="C1_RASGRP"/>
    <property type="match status" value="1"/>
</dbReference>
<dbReference type="Gene3D" id="1.20.870.10">
    <property type="entry name" value="Son of sevenless (SoS) protein Chain: S domain 1"/>
    <property type="match status" value="1"/>
</dbReference>
<dbReference type="PROSITE" id="PS50009">
    <property type="entry name" value="RASGEF_CAT"/>
    <property type="match status" value="1"/>
</dbReference>
<dbReference type="PANTHER" id="PTHR23113:SF252">
    <property type="entry name" value="RAS GUANYL-RELEASING PROTEIN 3"/>
    <property type="match status" value="1"/>
</dbReference>
<evidence type="ECO:0000256" key="4">
    <source>
        <dbReference type="ARBA" id="ARBA00022771"/>
    </source>
</evidence>
<keyword evidence="2 7" id="KW-0344">Guanine-nucleotide releasing factor</keyword>
<evidence type="ECO:0000256" key="1">
    <source>
        <dbReference type="ARBA" id="ARBA00009566"/>
    </source>
</evidence>
<dbReference type="GO" id="GO:0005886">
    <property type="term" value="C:plasma membrane"/>
    <property type="evidence" value="ECO:0007669"/>
    <property type="project" value="TreeGrafter"/>
</dbReference>
<evidence type="ECO:0000256" key="7">
    <source>
        <dbReference type="PROSITE-ProRule" id="PRU00168"/>
    </source>
</evidence>